<reference evidence="6" key="1">
    <citation type="journal article" date="2014" name="Int. J. Syst. Evol. Microbiol.">
        <title>Complete genome sequence of Corynebacterium casei LMG S-19264T (=DSM 44701T), isolated from a smear-ripened cheese.</title>
        <authorList>
            <consortium name="US DOE Joint Genome Institute (JGI-PGF)"/>
            <person name="Walter F."/>
            <person name="Albersmeier A."/>
            <person name="Kalinowski J."/>
            <person name="Ruckert C."/>
        </authorList>
    </citation>
    <scope>NUCLEOTIDE SEQUENCE</scope>
    <source>
        <strain evidence="6">JCM 3131</strain>
    </source>
</reference>
<sequence>MGGPPMHNTERDARIARAVYDLAHRPADFDPLELLHDLTSQAVELLPVRSASITVLDNDRISYITASDEMTRELTEDQVELNEGPCLDSARTRKALVPTELDERWPNFAPRAHAAGITAIAAVSLRLPQMLLGALNLLMTQPPYMGTSDMELAQTLADTTGSTLAHRHELADKNILLAQLRTALDSRVTIEQAKGMLAGRFDIDMDEAFTRLRHHARSQRRKLSDLAAQIARGNVPSEFYSVR</sequence>
<feature type="domain" description="ANTAR" evidence="5">
    <location>
        <begin position="170"/>
        <end position="231"/>
    </location>
</feature>
<dbReference type="InterPro" id="IPR012074">
    <property type="entry name" value="GAF_ANTAR"/>
</dbReference>
<evidence type="ECO:0000259" key="5">
    <source>
        <dbReference type="PROSITE" id="PS50921"/>
    </source>
</evidence>
<evidence type="ECO:0000313" key="7">
    <source>
        <dbReference type="Proteomes" id="UP000620156"/>
    </source>
</evidence>
<dbReference type="PROSITE" id="PS50921">
    <property type="entry name" value="ANTAR"/>
    <property type="match status" value="1"/>
</dbReference>
<dbReference type="InterPro" id="IPR005561">
    <property type="entry name" value="ANTAR"/>
</dbReference>
<keyword evidence="3" id="KW-0805">Transcription regulation</keyword>
<dbReference type="SMART" id="SM01012">
    <property type="entry name" value="ANTAR"/>
    <property type="match status" value="1"/>
</dbReference>
<evidence type="ECO:0000256" key="3">
    <source>
        <dbReference type="ARBA" id="ARBA00023015"/>
    </source>
</evidence>
<keyword evidence="4" id="KW-0804">Transcription</keyword>
<organism evidence="6 7">
    <name type="scientific">Streptomyces ruber</name>
    <dbReference type="NCBI Taxonomy" id="83378"/>
    <lineage>
        <taxon>Bacteria</taxon>
        <taxon>Bacillati</taxon>
        <taxon>Actinomycetota</taxon>
        <taxon>Actinomycetes</taxon>
        <taxon>Kitasatosporales</taxon>
        <taxon>Streptomycetaceae</taxon>
        <taxon>Streptomyces</taxon>
    </lineage>
</organism>
<dbReference type="PIRSF" id="PIRSF036625">
    <property type="entry name" value="GAF_ANTAR"/>
    <property type="match status" value="1"/>
</dbReference>
<keyword evidence="7" id="KW-1185">Reference proteome</keyword>
<gene>
    <name evidence="6" type="ORF">GCM10010145_24000</name>
</gene>
<evidence type="ECO:0000256" key="4">
    <source>
        <dbReference type="ARBA" id="ARBA00023163"/>
    </source>
</evidence>
<proteinExistence type="predicted"/>
<dbReference type="InterPro" id="IPR011006">
    <property type="entry name" value="CheY-like_superfamily"/>
</dbReference>
<dbReference type="GO" id="GO:0003723">
    <property type="term" value="F:RNA binding"/>
    <property type="evidence" value="ECO:0007669"/>
    <property type="project" value="InterPro"/>
</dbReference>
<comment type="caution">
    <text evidence="6">The sequence shown here is derived from an EMBL/GenBank/DDBJ whole genome shotgun (WGS) entry which is preliminary data.</text>
</comment>
<keyword evidence="2" id="KW-0418">Kinase</keyword>
<dbReference type="Gene3D" id="3.30.450.40">
    <property type="match status" value="1"/>
</dbReference>
<dbReference type="InterPro" id="IPR029016">
    <property type="entry name" value="GAF-like_dom_sf"/>
</dbReference>
<accession>A0A918BBK2</accession>
<dbReference type="Gene3D" id="1.10.10.10">
    <property type="entry name" value="Winged helix-like DNA-binding domain superfamily/Winged helix DNA-binding domain"/>
    <property type="match status" value="1"/>
</dbReference>
<evidence type="ECO:0000256" key="2">
    <source>
        <dbReference type="ARBA" id="ARBA00022777"/>
    </source>
</evidence>
<dbReference type="SUPFAM" id="SSF55781">
    <property type="entry name" value="GAF domain-like"/>
    <property type="match status" value="1"/>
</dbReference>
<evidence type="ECO:0000313" key="6">
    <source>
        <dbReference type="EMBL" id="GGQ53824.1"/>
    </source>
</evidence>
<dbReference type="InterPro" id="IPR003018">
    <property type="entry name" value="GAF"/>
</dbReference>
<dbReference type="Proteomes" id="UP000620156">
    <property type="component" value="Unassembled WGS sequence"/>
</dbReference>
<dbReference type="SMART" id="SM00065">
    <property type="entry name" value="GAF"/>
    <property type="match status" value="1"/>
</dbReference>
<dbReference type="SUPFAM" id="SSF52172">
    <property type="entry name" value="CheY-like"/>
    <property type="match status" value="1"/>
</dbReference>
<protein>
    <submittedName>
        <fullName evidence="6">Transcriptional regulator</fullName>
    </submittedName>
</protein>
<dbReference type="GO" id="GO:0016301">
    <property type="term" value="F:kinase activity"/>
    <property type="evidence" value="ECO:0007669"/>
    <property type="project" value="UniProtKB-KW"/>
</dbReference>
<keyword evidence="1" id="KW-0808">Transferase</keyword>
<dbReference type="Pfam" id="PF13185">
    <property type="entry name" value="GAF_2"/>
    <property type="match status" value="1"/>
</dbReference>
<dbReference type="Pfam" id="PF03861">
    <property type="entry name" value="ANTAR"/>
    <property type="match status" value="1"/>
</dbReference>
<dbReference type="AlphaFoldDB" id="A0A918BBK2"/>
<dbReference type="InterPro" id="IPR036388">
    <property type="entry name" value="WH-like_DNA-bd_sf"/>
</dbReference>
<dbReference type="EMBL" id="BMQK01000004">
    <property type="protein sequence ID" value="GGQ53824.1"/>
    <property type="molecule type" value="Genomic_DNA"/>
</dbReference>
<reference evidence="6" key="2">
    <citation type="submission" date="2020-09" db="EMBL/GenBank/DDBJ databases">
        <authorList>
            <person name="Sun Q."/>
            <person name="Ohkuma M."/>
        </authorList>
    </citation>
    <scope>NUCLEOTIDE SEQUENCE</scope>
    <source>
        <strain evidence="6">JCM 3131</strain>
    </source>
</reference>
<name>A0A918BBK2_9ACTN</name>
<evidence type="ECO:0000256" key="1">
    <source>
        <dbReference type="ARBA" id="ARBA00022679"/>
    </source>
</evidence>